<keyword evidence="5" id="KW-0963">Cytoplasm</keyword>
<dbReference type="GO" id="GO:0005829">
    <property type="term" value="C:cytosol"/>
    <property type="evidence" value="ECO:0007669"/>
    <property type="project" value="TreeGrafter"/>
</dbReference>
<dbReference type="Proteomes" id="UP000241074">
    <property type="component" value="Chromosome"/>
</dbReference>
<keyword evidence="8" id="KW-1185">Reference proteome</keyword>
<keyword evidence="2 5" id="KW-0489">Methyltransferase</keyword>
<evidence type="ECO:0000313" key="7">
    <source>
        <dbReference type="EMBL" id="AVQ00142.1"/>
    </source>
</evidence>
<dbReference type="GO" id="GO:0003723">
    <property type="term" value="F:RNA binding"/>
    <property type="evidence" value="ECO:0007669"/>
    <property type="project" value="InterPro"/>
</dbReference>
<dbReference type="Pfam" id="PF00588">
    <property type="entry name" value="SpoU_methylase"/>
    <property type="match status" value="1"/>
</dbReference>
<proteinExistence type="inferred from homology"/>
<feature type="domain" description="tRNA/rRNA methyltransferase SpoU type" evidence="6">
    <location>
        <begin position="5"/>
        <end position="155"/>
    </location>
</feature>
<dbReference type="PIRSF" id="PIRSF004808">
    <property type="entry name" value="LasT"/>
    <property type="match status" value="1"/>
</dbReference>
<dbReference type="InterPro" id="IPR029028">
    <property type="entry name" value="Alpha/beta_knot_MTases"/>
</dbReference>
<sequence>MLPQIRVVLVETSHPGNIGSTARAMKNMGLAELVLVSPKEFPHAEADALAAGADDVLASARVVDSLDAALADCQLAFGTTARPRFNEAPSLAPRETAAAVLSAVQQGMKVAVVFGTERTGLTNTELGRCQHAVRIPTNPEFSSLNLAQAVQLIAYELRLASMAFDPVPETEPRPLATLAEFEGFMGHLETTLALIDFYKGREYTRLLQRFRRLYQRAQLGVEEVQLLRGVLAETERSARLAPKTVDGNGLAVGAETGTGERPGA</sequence>
<comment type="subunit">
    <text evidence="5">Homodimer.</text>
</comment>
<dbReference type="EC" id="2.1.1.200" evidence="5"/>
<dbReference type="AlphaFoldDB" id="A0A2P1PZ62"/>
<dbReference type="PANTHER" id="PTHR42786">
    <property type="entry name" value="TRNA/RRNA METHYLTRANSFERASE"/>
    <property type="match status" value="1"/>
</dbReference>
<name>A0A2P1PZ62_9GAMM</name>
<comment type="catalytic activity">
    <reaction evidence="5">
        <text>cytidine(32) in tRNA + S-adenosyl-L-methionine = 2'-O-methylcytidine(32) in tRNA + S-adenosyl-L-homocysteine + H(+)</text>
        <dbReference type="Rhea" id="RHEA:42932"/>
        <dbReference type="Rhea" id="RHEA-COMP:10288"/>
        <dbReference type="Rhea" id="RHEA-COMP:10289"/>
        <dbReference type="ChEBI" id="CHEBI:15378"/>
        <dbReference type="ChEBI" id="CHEBI:57856"/>
        <dbReference type="ChEBI" id="CHEBI:59789"/>
        <dbReference type="ChEBI" id="CHEBI:74495"/>
        <dbReference type="ChEBI" id="CHEBI:82748"/>
        <dbReference type="EC" id="2.1.1.200"/>
    </reaction>
</comment>
<dbReference type="EMBL" id="CP027860">
    <property type="protein sequence ID" value="AVQ00142.1"/>
    <property type="molecule type" value="Genomic_DNA"/>
</dbReference>
<organism evidence="7 8">
    <name type="scientific">Ahniella affigens</name>
    <dbReference type="NCBI Taxonomy" id="2021234"/>
    <lineage>
        <taxon>Bacteria</taxon>
        <taxon>Pseudomonadati</taxon>
        <taxon>Pseudomonadota</taxon>
        <taxon>Gammaproteobacteria</taxon>
        <taxon>Lysobacterales</taxon>
        <taxon>Rhodanobacteraceae</taxon>
        <taxon>Ahniella</taxon>
    </lineage>
</organism>
<dbReference type="InterPro" id="IPR004384">
    <property type="entry name" value="RNA_MeTrfase_TrmJ/LasT"/>
</dbReference>
<dbReference type="Gene3D" id="1.10.8.590">
    <property type="match status" value="1"/>
</dbReference>
<dbReference type="CDD" id="cd18093">
    <property type="entry name" value="SpoU-like_TrmJ"/>
    <property type="match status" value="1"/>
</dbReference>
<dbReference type="FunFam" id="3.40.1280.10:FF:000006">
    <property type="entry name" value="Uncharacterized tRNA/rRNA methyltransferase HI_0380"/>
    <property type="match status" value="1"/>
</dbReference>
<dbReference type="OrthoDB" id="9806346at2"/>
<reference evidence="7 8" key="2">
    <citation type="submission" date="2018-03" db="EMBL/GenBank/DDBJ databases">
        <authorList>
            <person name="Keele B.F."/>
        </authorList>
    </citation>
    <scope>NUCLEOTIDE SEQUENCE [LARGE SCALE GENOMIC DNA]</scope>
    <source>
        <strain evidence="7 8">D13</strain>
    </source>
</reference>
<comment type="catalytic activity">
    <reaction evidence="5">
        <text>uridine(32) in tRNA + S-adenosyl-L-methionine = 2'-O-methyluridine(32) in tRNA + S-adenosyl-L-homocysteine + H(+)</text>
        <dbReference type="Rhea" id="RHEA:42936"/>
        <dbReference type="Rhea" id="RHEA-COMP:10107"/>
        <dbReference type="Rhea" id="RHEA-COMP:10290"/>
        <dbReference type="ChEBI" id="CHEBI:15378"/>
        <dbReference type="ChEBI" id="CHEBI:57856"/>
        <dbReference type="ChEBI" id="CHEBI:59789"/>
        <dbReference type="ChEBI" id="CHEBI:65315"/>
        <dbReference type="ChEBI" id="CHEBI:74478"/>
        <dbReference type="EC" id="2.1.1.200"/>
    </reaction>
</comment>
<comment type="subcellular location">
    <subcellularLocation>
        <location evidence="5">Cytoplasm</location>
    </subcellularLocation>
</comment>
<evidence type="ECO:0000313" key="8">
    <source>
        <dbReference type="Proteomes" id="UP000241074"/>
    </source>
</evidence>
<dbReference type="InterPro" id="IPR001537">
    <property type="entry name" value="SpoU_MeTrfase"/>
</dbReference>
<dbReference type="InterPro" id="IPR029026">
    <property type="entry name" value="tRNA_m1G_MTases_N"/>
</dbReference>
<dbReference type="SUPFAM" id="SSF75217">
    <property type="entry name" value="alpha/beta knot"/>
    <property type="match status" value="1"/>
</dbReference>
<dbReference type="PANTHER" id="PTHR42786:SF2">
    <property type="entry name" value="TRNA (CYTIDINE_URIDINE-2'-O-)-METHYLTRANSFERASE TRMJ"/>
    <property type="match status" value="1"/>
</dbReference>
<dbReference type="GO" id="GO:0106339">
    <property type="term" value="F:tRNA (cytidine(32)-2'-O)-methyltransferase activity"/>
    <property type="evidence" value="ECO:0007669"/>
    <property type="project" value="RHEA"/>
</dbReference>
<evidence type="ECO:0000256" key="1">
    <source>
        <dbReference type="ARBA" id="ARBA00007228"/>
    </source>
</evidence>
<evidence type="ECO:0000259" key="6">
    <source>
        <dbReference type="Pfam" id="PF00588"/>
    </source>
</evidence>
<keyword evidence="4 5" id="KW-0949">S-adenosyl-L-methionine</keyword>
<protein>
    <recommendedName>
        <fullName evidence="5">tRNA (cytidine/uridine-2'-O-)-methyltransferase TrmJ</fullName>
        <ecNumber evidence="5">2.1.1.200</ecNumber>
    </recommendedName>
    <alternativeName>
        <fullName evidence="5">tRNA (cytidine(32)/uridine(32)-2'-O)-methyltransferase</fullName>
    </alternativeName>
    <alternativeName>
        <fullName evidence="5">tRNA Cm32/Um32 methyltransferase</fullName>
    </alternativeName>
</protein>
<dbReference type="NCBIfam" id="TIGR00050">
    <property type="entry name" value="rRNA_methyl_1"/>
    <property type="match status" value="1"/>
</dbReference>
<gene>
    <name evidence="5" type="primary">trmJ</name>
    <name evidence="7" type="ORF">C7S18_15490</name>
</gene>
<comment type="function">
    <text evidence="5">Catalyzes the formation of 2'O-methylated cytidine (Cm32) or 2'O-methylated uridine (Um32) at position 32 in tRNA.</text>
</comment>
<accession>A0A2P1PZ62</accession>
<dbReference type="Gene3D" id="3.40.1280.10">
    <property type="match status" value="1"/>
</dbReference>
<dbReference type="KEGG" id="xba:C7S18_15490"/>
<keyword evidence="3 7" id="KW-0808">Transferase</keyword>
<evidence type="ECO:0000256" key="2">
    <source>
        <dbReference type="ARBA" id="ARBA00022603"/>
    </source>
</evidence>
<dbReference type="GO" id="GO:0160206">
    <property type="term" value="F:tRNA (cytidine(32)/uridine(32)-2'-O)-methyltransferase activity"/>
    <property type="evidence" value="ECO:0007669"/>
    <property type="project" value="UniProtKB-EC"/>
</dbReference>
<evidence type="ECO:0000256" key="3">
    <source>
        <dbReference type="ARBA" id="ARBA00022679"/>
    </source>
</evidence>
<keyword evidence="5" id="KW-0819">tRNA processing</keyword>
<dbReference type="GO" id="GO:0002128">
    <property type="term" value="P:tRNA nucleoside ribose methylation"/>
    <property type="evidence" value="ECO:0007669"/>
    <property type="project" value="TreeGrafter"/>
</dbReference>
<reference evidence="7 8" key="1">
    <citation type="submission" date="2018-03" db="EMBL/GenBank/DDBJ databases">
        <title>Ahniella affigens gen. nov., sp. nov., a gammaproteobacterium isolated from sandy soil near a stream.</title>
        <authorList>
            <person name="Ko Y."/>
            <person name="Kim J.-H."/>
        </authorList>
    </citation>
    <scope>NUCLEOTIDE SEQUENCE [LARGE SCALE GENOMIC DNA]</scope>
    <source>
        <strain evidence="7 8">D13</strain>
    </source>
</reference>
<comment type="similarity">
    <text evidence="1">Belongs to the class IV-like SAM-binding methyltransferase superfamily. RNA methyltransferase TrmH family.</text>
</comment>
<evidence type="ECO:0000256" key="4">
    <source>
        <dbReference type="ARBA" id="ARBA00022691"/>
    </source>
</evidence>
<evidence type="ECO:0000256" key="5">
    <source>
        <dbReference type="RuleBase" id="RU362024"/>
    </source>
</evidence>